<dbReference type="OrthoDB" id="63989at2759"/>
<dbReference type="GO" id="GO:0070059">
    <property type="term" value="P:intrinsic apoptotic signaling pathway in response to endoplasmic reticulum stress"/>
    <property type="evidence" value="ECO:0007669"/>
    <property type="project" value="TreeGrafter"/>
</dbReference>
<name>A0A913Y3N5_EXADI</name>
<protein>
    <submittedName>
        <fullName evidence="8">Uncharacterized protein</fullName>
    </submittedName>
</protein>
<proteinExistence type="inferred from homology"/>
<comment type="similarity">
    <text evidence="5">Belongs to the protein kinase superfamily.</text>
</comment>
<keyword evidence="5" id="KW-0808">Transferase</keyword>
<dbReference type="Proteomes" id="UP000887567">
    <property type="component" value="Unplaced"/>
</dbReference>
<reference evidence="8" key="1">
    <citation type="submission" date="2022-11" db="UniProtKB">
        <authorList>
            <consortium name="EnsemblMetazoa"/>
        </authorList>
    </citation>
    <scope>IDENTIFICATION</scope>
</reference>
<keyword evidence="3 4" id="KW-0067">ATP-binding</keyword>
<dbReference type="GO" id="GO:0036498">
    <property type="term" value="P:IRE1-mediated unfolded protein response"/>
    <property type="evidence" value="ECO:0007669"/>
    <property type="project" value="TreeGrafter"/>
</dbReference>
<dbReference type="SMART" id="SM00220">
    <property type="entry name" value="S_TKc"/>
    <property type="match status" value="1"/>
</dbReference>
<evidence type="ECO:0000259" key="6">
    <source>
        <dbReference type="PROSITE" id="PS50011"/>
    </source>
</evidence>
<dbReference type="GO" id="GO:0005524">
    <property type="term" value="F:ATP binding"/>
    <property type="evidence" value="ECO:0007669"/>
    <property type="project" value="UniProtKB-UniRule"/>
</dbReference>
<dbReference type="GO" id="GO:0004674">
    <property type="term" value="F:protein serine/threonine kinase activity"/>
    <property type="evidence" value="ECO:0007669"/>
    <property type="project" value="UniProtKB-KW"/>
</dbReference>
<dbReference type="EnsemblMetazoa" id="XM_021058300.2">
    <property type="protein sequence ID" value="XP_020913959.1"/>
    <property type="gene ID" value="LOC110251572"/>
</dbReference>
<dbReference type="PROSITE" id="PS50011">
    <property type="entry name" value="PROTEIN_KINASE_DOM"/>
    <property type="match status" value="1"/>
</dbReference>
<evidence type="ECO:0000259" key="7">
    <source>
        <dbReference type="PROSITE" id="PS51392"/>
    </source>
</evidence>
<dbReference type="GO" id="GO:0004521">
    <property type="term" value="F:RNA endonuclease activity"/>
    <property type="evidence" value="ECO:0007669"/>
    <property type="project" value="InterPro"/>
</dbReference>
<dbReference type="Pfam" id="PF06479">
    <property type="entry name" value="Ribonuc_2-5A"/>
    <property type="match status" value="1"/>
</dbReference>
<dbReference type="AlphaFoldDB" id="A0A913Y3N5"/>
<dbReference type="PANTHER" id="PTHR13954">
    <property type="entry name" value="IRE1-RELATED"/>
    <property type="match status" value="1"/>
</dbReference>
<dbReference type="OMA" id="NCAHEPE"/>
<evidence type="ECO:0000256" key="4">
    <source>
        <dbReference type="PROSITE-ProRule" id="PRU10141"/>
    </source>
</evidence>
<dbReference type="GeneID" id="110251572"/>
<dbReference type="InterPro" id="IPR045133">
    <property type="entry name" value="IRE1/2-like"/>
</dbReference>
<feature type="domain" description="KEN" evidence="7">
    <location>
        <begin position="326"/>
        <end position="482"/>
    </location>
</feature>
<dbReference type="PROSITE" id="PS51392">
    <property type="entry name" value="KEN"/>
    <property type="match status" value="1"/>
</dbReference>
<evidence type="ECO:0000256" key="1">
    <source>
        <dbReference type="ARBA" id="ARBA00022729"/>
    </source>
</evidence>
<dbReference type="InterPro" id="IPR017441">
    <property type="entry name" value="Protein_kinase_ATP_BS"/>
</dbReference>
<dbReference type="Gene3D" id="3.30.200.20">
    <property type="entry name" value="Phosphorylase Kinase, domain 1"/>
    <property type="match status" value="1"/>
</dbReference>
<dbReference type="InterPro" id="IPR008271">
    <property type="entry name" value="Ser/Thr_kinase_AS"/>
</dbReference>
<dbReference type="InterPro" id="IPR000719">
    <property type="entry name" value="Prot_kinase_dom"/>
</dbReference>
<dbReference type="Gene3D" id="1.10.510.10">
    <property type="entry name" value="Transferase(Phosphotransferase) domain 1"/>
    <property type="match status" value="1"/>
</dbReference>
<sequence>MGLCENFPELHSFLTKKVDPDSVPMIIPWTSFTKAHVDKLKRVSRKQNVGTIGTYWFHKEPIGGGSFGHVFVGINEKDGREIAIKKIEKLRLVRPEDQREIRNLTALADCQQVVSYIFFDDSDKDFVYTVLELMEGHLDDYFASSWFNVSRSVLLCKDIVEGLSYLHGQKPKPILHRDLKPGNILYKLHPNLCLKIADFGLSSPLTTVGTTVLGTNVGTRCWIAPEVISSSTYQHSPSSDVFSCGLLVHYILSKQKHPFSPADCSNKSREVIDVKTQSNMLSYNMDGWDKFLTPEATHLIKGMLQQDPSHRPCAGDSLSHPLFWTQKKKMDFLCAVGNQYEFECPPASKAASHHKPTAVETDLQNNFSIIVRYAKWDNPNYKDMAKVVAEMKKTIKKVNKKGATYFQKPRTYDTGSVVELVRFIRNANNHVSERSRPPDIKKLILEDFVFLKEFPYLLMEVYKAVTTHGWDPREEIKYAMADQEHQP</sequence>
<feature type="domain" description="Protein kinase" evidence="6">
    <location>
        <begin position="56"/>
        <end position="323"/>
    </location>
</feature>
<dbReference type="SUPFAM" id="SSF56112">
    <property type="entry name" value="Protein kinase-like (PK-like)"/>
    <property type="match status" value="1"/>
</dbReference>
<keyword evidence="9" id="KW-1185">Reference proteome</keyword>
<organism evidence="8 9">
    <name type="scientific">Exaiptasia diaphana</name>
    <name type="common">Tropical sea anemone</name>
    <name type="synonym">Aiptasia pulchella</name>
    <dbReference type="NCBI Taxonomy" id="2652724"/>
    <lineage>
        <taxon>Eukaryota</taxon>
        <taxon>Metazoa</taxon>
        <taxon>Cnidaria</taxon>
        <taxon>Anthozoa</taxon>
        <taxon>Hexacorallia</taxon>
        <taxon>Actiniaria</taxon>
        <taxon>Aiptasiidae</taxon>
        <taxon>Exaiptasia</taxon>
    </lineage>
</organism>
<evidence type="ECO:0000256" key="3">
    <source>
        <dbReference type="ARBA" id="ARBA00022840"/>
    </source>
</evidence>
<evidence type="ECO:0000256" key="5">
    <source>
        <dbReference type="RuleBase" id="RU000304"/>
    </source>
</evidence>
<keyword evidence="5" id="KW-0723">Serine/threonine-protein kinase</keyword>
<evidence type="ECO:0000313" key="8">
    <source>
        <dbReference type="EnsemblMetazoa" id="XP_020913959.1"/>
    </source>
</evidence>
<keyword evidence="5" id="KW-0418">Kinase</keyword>
<dbReference type="PROSITE" id="PS00108">
    <property type="entry name" value="PROTEIN_KINASE_ST"/>
    <property type="match status" value="1"/>
</dbReference>
<dbReference type="PROSITE" id="PS00107">
    <property type="entry name" value="PROTEIN_KINASE_ATP"/>
    <property type="match status" value="1"/>
</dbReference>
<dbReference type="Pfam" id="PF00069">
    <property type="entry name" value="Pkinase"/>
    <property type="match status" value="1"/>
</dbReference>
<evidence type="ECO:0000313" key="9">
    <source>
        <dbReference type="Proteomes" id="UP000887567"/>
    </source>
</evidence>
<keyword evidence="1" id="KW-0732">Signal</keyword>
<accession>A0A913Y3N5</accession>
<dbReference type="KEGG" id="epa:110251572"/>
<evidence type="ECO:0000256" key="2">
    <source>
        <dbReference type="ARBA" id="ARBA00022741"/>
    </source>
</evidence>
<dbReference type="GO" id="GO:0051082">
    <property type="term" value="F:unfolded protein binding"/>
    <property type="evidence" value="ECO:0007669"/>
    <property type="project" value="TreeGrafter"/>
</dbReference>
<dbReference type="InterPro" id="IPR010513">
    <property type="entry name" value="KEN_dom"/>
</dbReference>
<dbReference type="RefSeq" id="XP_020913959.1">
    <property type="nucleotide sequence ID" value="XM_021058300.2"/>
</dbReference>
<dbReference type="Gene3D" id="1.20.1440.180">
    <property type="entry name" value="KEN domain"/>
    <property type="match status" value="1"/>
</dbReference>
<dbReference type="PANTHER" id="PTHR13954:SF6">
    <property type="entry name" value="NON-SPECIFIC SERINE_THREONINE PROTEIN KINASE"/>
    <property type="match status" value="1"/>
</dbReference>
<dbReference type="InterPro" id="IPR038357">
    <property type="entry name" value="KEN_sf"/>
</dbReference>
<dbReference type="GO" id="GO:1990604">
    <property type="term" value="C:IRE1-TRAF2-ASK1 complex"/>
    <property type="evidence" value="ECO:0007669"/>
    <property type="project" value="TreeGrafter"/>
</dbReference>
<keyword evidence="2 4" id="KW-0547">Nucleotide-binding</keyword>
<feature type="binding site" evidence="4">
    <location>
        <position position="86"/>
    </location>
    <ligand>
        <name>ATP</name>
        <dbReference type="ChEBI" id="CHEBI:30616"/>
    </ligand>
</feature>
<dbReference type="InterPro" id="IPR011009">
    <property type="entry name" value="Kinase-like_dom_sf"/>
</dbReference>
<dbReference type="GO" id="GO:0006397">
    <property type="term" value="P:mRNA processing"/>
    <property type="evidence" value="ECO:0007669"/>
    <property type="project" value="InterPro"/>
</dbReference>